<evidence type="ECO:0000313" key="2">
    <source>
        <dbReference type="EMBL" id="CAD7233834.1"/>
    </source>
</evidence>
<dbReference type="AlphaFoldDB" id="A0A7R8WRN8"/>
<feature type="compositionally biased region" description="Polar residues" evidence="1">
    <location>
        <begin position="57"/>
        <end position="75"/>
    </location>
</feature>
<dbReference type="EMBL" id="OB667070">
    <property type="protein sequence ID" value="CAD7233834.1"/>
    <property type="molecule type" value="Genomic_DNA"/>
</dbReference>
<organism evidence="2">
    <name type="scientific">Cyprideis torosa</name>
    <dbReference type="NCBI Taxonomy" id="163714"/>
    <lineage>
        <taxon>Eukaryota</taxon>
        <taxon>Metazoa</taxon>
        <taxon>Ecdysozoa</taxon>
        <taxon>Arthropoda</taxon>
        <taxon>Crustacea</taxon>
        <taxon>Oligostraca</taxon>
        <taxon>Ostracoda</taxon>
        <taxon>Podocopa</taxon>
        <taxon>Podocopida</taxon>
        <taxon>Cytherocopina</taxon>
        <taxon>Cytheroidea</taxon>
        <taxon>Cytherideidae</taxon>
        <taxon>Cyprideis</taxon>
    </lineage>
</organism>
<proteinExistence type="predicted"/>
<accession>A0A7R8WRN8</accession>
<protein>
    <submittedName>
        <fullName evidence="2">Uncharacterized protein</fullName>
    </submittedName>
</protein>
<reference evidence="2" key="1">
    <citation type="submission" date="2020-11" db="EMBL/GenBank/DDBJ databases">
        <authorList>
            <person name="Tran Van P."/>
        </authorList>
    </citation>
    <scope>NUCLEOTIDE SEQUENCE</scope>
</reference>
<name>A0A7R8WRN8_9CRUS</name>
<evidence type="ECO:0000256" key="1">
    <source>
        <dbReference type="SAM" id="MobiDB-lite"/>
    </source>
</evidence>
<gene>
    <name evidence="2" type="ORF">CTOB1V02_LOCUS11653</name>
</gene>
<feature type="region of interest" description="Disordered" evidence="1">
    <location>
        <begin position="52"/>
        <end position="75"/>
    </location>
</feature>
<sequence>MSLLHPQVPCDSSIRPRFALCDRTCSSTSNLTVMPMSLVIFCVGSFPIQKLSKRDSSNSFRGLSCTSSGSTLFGD</sequence>